<sequence length="219" mass="24891">MVKNMQLSDKLKLARQQQHLTQTQVAEQLHVSAKTISSWENARSFPDVGTLVSISDFYNISLDRLLREDRTMMEHYDTISKQAQRDNRYFQVTYYLNVILILGILAVKTFPANTRQLSGWLAIALIINLVILATHYPNYHAWVDSFSHKLLLTVLGIGLGVVLIFISVEGSMTLHISKSISDEAAYLFGYYSGLLMRPVAETFSIIFVIFGFAELKEKP</sequence>
<gene>
    <name evidence="4" type="ORF">FD51_GL000751</name>
</gene>
<feature type="transmembrane region" description="Helical" evidence="2">
    <location>
        <begin position="188"/>
        <end position="213"/>
    </location>
</feature>
<dbReference type="Pfam" id="PF01381">
    <property type="entry name" value="HTH_3"/>
    <property type="match status" value="1"/>
</dbReference>
<feature type="transmembrane region" description="Helical" evidence="2">
    <location>
        <begin position="150"/>
        <end position="168"/>
    </location>
</feature>
<dbReference type="eggNOG" id="COG1476">
    <property type="taxonomic scope" value="Bacteria"/>
</dbReference>
<dbReference type="Proteomes" id="UP000051984">
    <property type="component" value="Unassembled WGS sequence"/>
</dbReference>
<dbReference type="GO" id="GO:0003677">
    <property type="term" value="F:DNA binding"/>
    <property type="evidence" value="ECO:0007669"/>
    <property type="project" value="UniProtKB-KW"/>
</dbReference>
<dbReference type="PATRIC" id="fig|1423816.3.peg.759"/>
<comment type="caution">
    <text evidence="4">The sequence shown here is derived from an EMBL/GenBank/DDBJ whole genome shotgun (WGS) entry which is preliminary data.</text>
</comment>
<feature type="transmembrane region" description="Helical" evidence="2">
    <location>
        <begin position="117"/>
        <end position="138"/>
    </location>
</feature>
<protein>
    <submittedName>
        <fullName evidence="4">XRE family transcriptional regulator</fullName>
    </submittedName>
</protein>
<evidence type="ECO:0000256" key="2">
    <source>
        <dbReference type="SAM" id="Phobius"/>
    </source>
</evidence>
<keyword evidence="1" id="KW-0238">DNA-binding</keyword>
<proteinExistence type="predicted"/>
<evidence type="ECO:0000313" key="5">
    <source>
        <dbReference type="Proteomes" id="UP000051984"/>
    </source>
</evidence>
<dbReference type="PROSITE" id="PS50943">
    <property type="entry name" value="HTH_CROC1"/>
    <property type="match status" value="1"/>
</dbReference>
<dbReference type="Gene3D" id="1.10.260.40">
    <property type="entry name" value="lambda repressor-like DNA-binding domains"/>
    <property type="match status" value="1"/>
</dbReference>
<keyword evidence="2" id="KW-1133">Transmembrane helix</keyword>
<organism evidence="4 5">
    <name type="scientific">Lacticaseibacillus zeae DSM 20178 = KCTC 3804</name>
    <dbReference type="NCBI Taxonomy" id="1423816"/>
    <lineage>
        <taxon>Bacteria</taxon>
        <taxon>Bacillati</taxon>
        <taxon>Bacillota</taxon>
        <taxon>Bacilli</taxon>
        <taxon>Lactobacillales</taxon>
        <taxon>Lactobacillaceae</taxon>
        <taxon>Lacticaseibacillus</taxon>
    </lineage>
</organism>
<dbReference type="SUPFAM" id="SSF47413">
    <property type="entry name" value="lambda repressor-like DNA-binding domains"/>
    <property type="match status" value="1"/>
</dbReference>
<dbReference type="EMBL" id="AZCT01000012">
    <property type="protein sequence ID" value="KRK11962.1"/>
    <property type="molecule type" value="Genomic_DNA"/>
</dbReference>
<dbReference type="InterPro" id="IPR010982">
    <property type="entry name" value="Lambda_DNA-bd_dom_sf"/>
</dbReference>
<keyword evidence="2" id="KW-0812">Transmembrane</keyword>
<accession>A0A0R1EY48</accession>
<dbReference type="InterPro" id="IPR001387">
    <property type="entry name" value="Cro/C1-type_HTH"/>
</dbReference>
<keyword evidence="2" id="KW-0472">Membrane</keyword>
<evidence type="ECO:0000259" key="3">
    <source>
        <dbReference type="PROSITE" id="PS50943"/>
    </source>
</evidence>
<reference evidence="4 5" key="1">
    <citation type="journal article" date="2015" name="Genome Announc.">
        <title>Expanding the biotechnology potential of lactobacilli through comparative genomics of 213 strains and associated genera.</title>
        <authorList>
            <person name="Sun Z."/>
            <person name="Harris H.M."/>
            <person name="McCann A."/>
            <person name="Guo C."/>
            <person name="Argimon S."/>
            <person name="Zhang W."/>
            <person name="Yang X."/>
            <person name="Jeffery I.B."/>
            <person name="Cooney J.C."/>
            <person name="Kagawa T.F."/>
            <person name="Liu W."/>
            <person name="Song Y."/>
            <person name="Salvetti E."/>
            <person name="Wrobel A."/>
            <person name="Rasinkangas P."/>
            <person name="Parkhill J."/>
            <person name="Rea M.C."/>
            <person name="O'Sullivan O."/>
            <person name="Ritari J."/>
            <person name="Douillard F.P."/>
            <person name="Paul Ross R."/>
            <person name="Yang R."/>
            <person name="Briner A.E."/>
            <person name="Felis G.E."/>
            <person name="de Vos W.M."/>
            <person name="Barrangou R."/>
            <person name="Klaenhammer T.R."/>
            <person name="Caufield P.W."/>
            <person name="Cui Y."/>
            <person name="Zhang H."/>
            <person name="O'Toole P.W."/>
        </authorList>
    </citation>
    <scope>NUCLEOTIDE SEQUENCE [LARGE SCALE GENOMIC DNA]</scope>
    <source>
        <strain evidence="4 5">DSM 20178</strain>
    </source>
</reference>
<evidence type="ECO:0000256" key="1">
    <source>
        <dbReference type="ARBA" id="ARBA00023125"/>
    </source>
</evidence>
<evidence type="ECO:0000313" key="4">
    <source>
        <dbReference type="EMBL" id="KRK11962.1"/>
    </source>
</evidence>
<name>A0A0R1EY48_LACZE</name>
<dbReference type="PANTHER" id="PTHR46558">
    <property type="entry name" value="TRACRIPTIONAL REGULATORY PROTEIN-RELATED-RELATED"/>
    <property type="match status" value="1"/>
</dbReference>
<dbReference type="AlphaFoldDB" id="A0A0R1EY48"/>
<dbReference type="PANTHER" id="PTHR46558:SF13">
    <property type="entry name" value="HTH-TYPE TRANSCRIPTIONAL REGULATOR IMMR"/>
    <property type="match status" value="1"/>
</dbReference>
<dbReference type="SMART" id="SM00530">
    <property type="entry name" value="HTH_XRE"/>
    <property type="match status" value="1"/>
</dbReference>
<feature type="domain" description="HTH cro/C1-type" evidence="3">
    <location>
        <begin position="11"/>
        <end position="65"/>
    </location>
</feature>
<feature type="transmembrane region" description="Helical" evidence="2">
    <location>
        <begin position="92"/>
        <end position="111"/>
    </location>
</feature>
<dbReference type="CDD" id="cd00093">
    <property type="entry name" value="HTH_XRE"/>
    <property type="match status" value="1"/>
</dbReference>